<sequence>MRLQLCFLCFGLLLVSSSLQCHGLLLPLTNTLSSLRPANDTATIHRLLRSSSLRSAARHRGRRHGTRRAPPPPRHRQLSLPLAPGSDYTLSLSVGPPSTASSVSLFLDTGSDLVWFPCAPFTCMLCEGKATPGGNHSSPLPPPIDSRRISCASPLCSAAHSSAPTSDLCAAARCPLDAIETDSCASHACPPLYYAYGDGSLVANLRRGRVGLAASMAVENFTFACAHTALAEPVGVAGFGRGPLSLPAQLAPSLSGRFSYCLVAHSFRADRLIRSSPLILGRSTDAAAIGASETDFVYTPLLHNPKHPYFYSVALEAVSVGGKRIQAQPELGDVDRDGNGGMVVDSGTTFTMLPSDTFARVADEFARAMAAARFTRAEGAEAQTGLAPCYHYSPSDRAVPPVALHFRGNATVALPRRNYFMGFKSEEGRSVGCLMLMNVGGNNDDGEDGGGPAGTLGNFQQQGFEVVYDVDAGRVGFARRRCTDLWDTLSRRIIDQPLVHERCSADKLQNFQADPAGKV</sequence>
<dbReference type="FunFam" id="2.40.70.10:FF:000063">
    <property type="entry name" value="aspartic proteinase nepenthesin-1"/>
    <property type="match status" value="1"/>
</dbReference>
<comment type="similarity">
    <text evidence="1">Belongs to the peptidase A1 family.</text>
</comment>
<dbReference type="PANTHER" id="PTHR47967">
    <property type="entry name" value="OS07G0603500 PROTEIN-RELATED"/>
    <property type="match status" value="1"/>
</dbReference>
<dbReference type="FunFam" id="2.40.70.10:FF:000055">
    <property type="entry name" value="Probable aspartyl protease At4g16563"/>
    <property type="match status" value="1"/>
</dbReference>
<evidence type="ECO:0000313" key="9">
    <source>
        <dbReference type="EMBL" id="CAD41523.2"/>
    </source>
</evidence>
<protein>
    <submittedName>
        <fullName evidence="9">OSJNBb0020O11.8 protein</fullName>
    </submittedName>
</protein>
<dbReference type="InterPro" id="IPR032799">
    <property type="entry name" value="TAXi_C"/>
</dbReference>
<dbReference type="Proteomes" id="UP000000763">
    <property type="component" value="Chromosome 4"/>
</dbReference>
<dbReference type="InterPro" id="IPR032861">
    <property type="entry name" value="TAXi_N"/>
</dbReference>
<dbReference type="InterPro" id="IPR033121">
    <property type="entry name" value="PEPTIDASE_A1"/>
</dbReference>
<dbReference type="PROSITE" id="PS00141">
    <property type="entry name" value="ASP_PROTEASE"/>
    <property type="match status" value="1"/>
</dbReference>
<evidence type="ECO:0000259" key="8">
    <source>
        <dbReference type="PROSITE" id="PS51767"/>
    </source>
</evidence>
<feature type="region of interest" description="Disordered" evidence="6">
    <location>
        <begin position="53"/>
        <end position="80"/>
    </location>
</feature>
<evidence type="ECO:0000256" key="6">
    <source>
        <dbReference type="SAM" id="MobiDB-lite"/>
    </source>
</evidence>
<dbReference type="InterPro" id="IPR034161">
    <property type="entry name" value="Pepsin-like_plant"/>
</dbReference>
<organism evidence="9 10">
    <name type="scientific">Oryza sativa subsp. japonica</name>
    <name type="common">Rice</name>
    <dbReference type="NCBI Taxonomy" id="39947"/>
    <lineage>
        <taxon>Eukaryota</taxon>
        <taxon>Viridiplantae</taxon>
        <taxon>Streptophyta</taxon>
        <taxon>Embryophyta</taxon>
        <taxon>Tracheophyta</taxon>
        <taxon>Spermatophyta</taxon>
        <taxon>Magnoliopsida</taxon>
        <taxon>Liliopsida</taxon>
        <taxon>Poales</taxon>
        <taxon>Poaceae</taxon>
        <taxon>BOP clade</taxon>
        <taxon>Oryzoideae</taxon>
        <taxon>Oryzeae</taxon>
        <taxon>Oryzinae</taxon>
        <taxon>Oryza</taxon>
        <taxon>Oryza sativa</taxon>
    </lineage>
</organism>
<feature type="domain" description="Peptidase A1" evidence="8">
    <location>
        <begin position="88"/>
        <end position="478"/>
    </location>
</feature>
<evidence type="ECO:0000256" key="3">
    <source>
        <dbReference type="ARBA" id="ARBA00022750"/>
    </source>
</evidence>
<evidence type="ECO:0000256" key="4">
    <source>
        <dbReference type="ARBA" id="ARBA00022801"/>
    </source>
</evidence>
<dbReference type="GO" id="GO:0006508">
    <property type="term" value="P:proteolysis"/>
    <property type="evidence" value="ECO:0007669"/>
    <property type="project" value="UniProtKB-KW"/>
</dbReference>
<dbReference type="InterPro" id="IPR021109">
    <property type="entry name" value="Peptidase_aspartic_dom_sf"/>
</dbReference>
<evidence type="ECO:0000256" key="2">
    <source>
        <dbReference type="ARBA" id="ARBA00022670"/>
    </source>
</evidence>
<dbReference type="CDD" id="cd05476">
    <property type="entry name" value="pepsin_A_like_plant"/>
    <property type="match status" value="1"/>
</dbReference>
<keyword evidence="4" id="KW-0378">Hydrolase</keyword>
<dbReference type="Pfam" id="PF14541">
    <property type="entry name" value="TAXi_C"/>
    <property type="match status" value="1"/>
</dbReference>
<evidence type="ECO:0000256" key="7">
    <source>
        <dbReference type="SAM" id="SignalP"/>
    </source>
</evidence>
<proteinExistence type="inferred from homology"/>
<dbReference type="Gene3D" id="2.40.70.10">
    <property type="entry name" value="Acid Proteases"/>
    <property type="match status" value="2"/>
</dbReference>
<reference evidence="10" key="2">
    <citation type="journal article" date="2008" name="Nucleic Acids Res.">
        <title>The rice annotation project database (RAP-DB): 2008 update.</title>
        <authorList>
            <consortium name="The rice annotation project (RAP)"/>
        </authorList>
    </citation>
    <scope>GENOME REANNOTATION</scope>
    <source>
        <strain evidence="10">cv. Nipponbare</strain>
    </source>
</reference>
<name>Q7XU71_ORYSJ</name>
<dbReference type="SUPFAM" id="SSF50630">
    <property type="entry name" value="Acid proteases"/>
    <property type="match status" value="1"/>
</dbReference>
<gene>
    <name evidence="9" type="primary">OSJNBb0020O11.8</name>
</gene>
<dbReference type="InterPro" id="IPR001969">
    <property type="entry name" value="Aspartic_peptidase_AS"/>
</dbReference>
<keyword evidence="3" id="KW-0064">Aspartyl protease</keyword>
<reference evidence="10" key="1">
    <citation type="journal article" date="2005" name="Nature">
        <title>The map-based sequence of the rice genome.</title>
        <authorList>
            <consortium name="International rice genome sequencing project (IRGSP)"/>
            <person name="Matsumoto T."/>
            <person name="Wu J."/>
            <person name="Kanamori H."/>
            <person name="Katayose Y."/>
            <person name="Fujisawa M."/>
            <person name="Namiki N."/>
            <person name="Mizuno H."/>
            <person name="Yamamoto K."/>
            <person name="Antonio B.A."/>
            <person name="Baba T."/>
            <person name="Sakata K."/>
            <person name="Nagamura Y."/>
            <person name="Aoki H."/>
            <person name="Arikawa K."/>
            <person name="Arita K."/>
            <person name="Bito T."/>
            <person name="Chiden Y."/>
            <person name="Fujitsuka N."/>
            <person name="Fukunaka R."/>
            <person name="Hamada M."/>
            <person name="Harada C."/>
            <person name="Hayashi A."/>
            <person name="Hijishita S."/>
            <person name="Honda M."/>
            <person name="Hosokawa S."/>
            <person name="Ichikawa Y."/>
            <person name="Idonuma A."/>
            <person name="Iijima M."/>
            <person name="Ikeda M."/>
            <person name="Ikeno M."/>
            <person name="Ito K."/>
            <person name="Ito S."/>
            <person name="Ito T."/>
            <person name="Ito Y."/>
            <person name="Ito Y."/>
            <person name="Iwabuchi A."/>
            <person name="Kamiya K."/>
            <person name="Karasawa W."/>
            <person name="Kurita K."/>
            <person name="Katagiri S."/>
            <person name="Kikuta A."/>
            <person name="Kobayashi H."/>
            <person name="Kobayashi N."/>
            <person name="Machita K."/>
            <person name="Maehara T."/>
            <person name="Masukawa M."/>
            <person name="Mizubayashi T."/>
            <person name="Mukai Y."/>
            <person name="Nagasaki H."/>
            <person name="Nagata Y."/>
            <person name="Naito S."/>
            <person name="Nakashima M."/>
            <person name="Nakama Y."/>
            <person name="Nakamichi Y."/>
            <person name="Nakamura M."/>
            <person name="Meguro A."/>
            <person name="Negishi M."/>
            <person name="Ohta I."/>
            <person name="Ohta T."/>
            <person name="Okamoto M."/>
            <person name="Ono N."/>
            <person name="Saji S."/>
            <person name="Sakaguchi M."/>
            <person name="Sakai K."/>
            <person name="Shibata M."/>
            <person name="Shimokawa T."/>
            <person name="Song J."/>
            <person name="Takazaki Y."/>
            <person name="Terasawa K."/>
            <person name="Tsugane M."/>
            <person name="Tsuji K."/>
            <person name="Ueda S."/>
            <person name="Waki K."/>
            <person name="Yamagata H."/>
            <person name="Yamamoto M."/>
            <person name="Yamamoto S."/>
            <person name="Yamane H."/>
            <person name="Yoshiki S."/>
            <person name="Yoshihara R."/>
            <person name="Yukawa K."/>
            <person name="Zhong H."/>
            <person name="Yano M."/>
            <person name="Yuan Q."/>
            <person name="Ouyang S."/>
            <person name="Liu J."/>
            <person name="Jones K.M."/>
            <person name="Gansberger K."/>
            <person name="Moffat K."/>
            <person name="Hill J."/>
            <person name="Bera J."/>
            <person name="Fadrosh D."/>
            <person name="Jin S."/>
            <person name="Johri S."/>
            <person name="Kim M."/>
            <person name="Overton L."/>
            <person name="Reardon M."/>
            <person name="Tsitrin T."/>
            <person name="Vuong H."/>
            <person name="Weaver B."/>
            <person name="Ciecko A."/>
            <person name="Tallon L."/>
            <person name="Jackson J."/>
            <person name="Pai G."/>
            <person name="Aken S.V."/>
            <person name="Utterback T."/>
            <person name="Reidmuller S."/>
            <person name="Feldblyum T."/>
            <person name="Hsiao J."/>
            <person name="Zismann V."/>
            <person name="Iobst S."/>
            <person name="de Vazeille A.R."/>
            <person name="Buell C.R."/>
            <person name="Ying K."/>
            <person name="Li Y."/>
            <person name="Lu T."/>
            <person name="Huang Y."/>
            <person name="Zhao Q."/>
            <person name="Feng Q."/>
            <person name="Zhang L."/>
            <person name="Zhu J."/>
            <person name="Weng Q."/>
            <person name="Mu J."/>
            <person name="Lu Y."/>
            <person name="Fan D."/>
            <person name="Liu Y."/>
            <person name="Guan J."/>
            <person name="Zhang Y."/>
            <person name="Yu S."/>
            <person name="Liu X."/>
            <person name="Zhang Y."/>
            <person name="Hong G."/>
            <person name="Han B."/>
            <person name="Choisne N."/>
            <person name="Demange N."/>
            <person name="Orjeda G."/>
            <person name="Samain S."/>
            <person name="Cattolico L."/>
            <person name="Pelletier E."/>
            <person name="Couloux A."/>
            <person name="Segurens B."/>
            <person name="Wincker P."/>
            <person name="D'Hont A."/>
            <person name="Scarpelli C."/>
            <person name="Weissenbach J."/>
            <person name="Salanoubat M."/>
            <person name="Quetier F."/>
            <person name="Yu Y."/>
            <person name="Kim H.R."/>
            <person name="Rambo T."/>
            <person name="Currie J."/>
            <person name="Collura K."/>
            <person name="Luo M."/>
            <person name="Yang T."/>
            <person name="Ammiraju J.S.S."/>
            <person name="Engler F."/>
            <person name="Soderlund C."/>
            <person name="Wing R.A."/>
            <person name="Palmer L.E."/>
            <person name="de la Bastide M."/>
            <person name="Spiegel L."/>
            <person name="Nascimento L."/>
            <person name="Zutavern T."/>
            <person name="O'Shaughnessy A."/>
            <person name="Dike S."/>
            <person name="Dedhia N."/>
            <person name="Preston R."/>
            <person name="Balija V."/>
            <person name="McCombie W.R."/>
            <person name="Chow T."/>
            <person name="Chen H."/>
            <person name="Chung M."/>
            <person name="Chen C."/>
            <person name="Shaw J."/>
            <person name="Wu H."/>
            <person name="Hsiao K."/>
            <person name="Chao Y."/>
            <person name="Chu M."/>
            <person name="Cheng C."/>
            <person name="Hour A."/>
            <person name="Lee P."/>
            <person name="Lin S."/>
            <person name="Lin Y."/>
            <person name="Liou J."/>
            <person name="Liu S."/>
            <person name="Hsing Y."/>
            <person name="Raghuvanshi S."/>
            <person name="Mohanty A."/>
            <person name="Bharti A.K."/>
            <person name="Gaur A."/>
            <person name="Gupta V."/>
            <person name="Kumar D."/>
            <person name="Ravi V."/>
            <person name="Vij S."/>
            <person name="Kapur A."/>
            <person name="Khurana P."/>
            <person name="Khurana P."/>
            <person name="Khurana J.P."/>
            <person name="Tyagi A.K."/>
            <person name="Gaikwad K."/>
            <person name="Singh A."/>
            <person name="Dalal V."/>
            <person name="Srivastava S."/>
            <person name="Dixit A."/>
            <person name="Pal A.K."/>
            <person name="Ghazi I.A."/>
            <person name="Yadav M."/>
            <person name="Pandit A."/>
            <person name="Bhargava A."/>
            <person name="Sureshbabu K."/>
            <person name="Batra K."/>
            <person name="Sharma T.R."/>
            <person name="Mohapatra T."/>
            <person name="Singh N.K."/>
            <person name="Messing J."/>
            <person name="Nelson A.B."/>
            <person name="Fuks G."/>
            <person name="Kavchok S."/>
            <person name="Keizer G."/>
            <person name="Linton E."/>
            <person name="Llaca V."/>
            <person name="Song R."/>
            <person name="Tanyolac B."/>
            <person name="Young S."/>
            <person name="Ho-Il K."/>
            <person name="Hahn J.H."/>
            <person name="Sangsakoo G."/>
            <person name="Vanavichit A."/>
            <person name="de Mattos Luiz.A.T."/>
            <person name="Zimmer P.D."/>
            <person name="Malone G."/>
            <person name="Dellagostin O."/>
            <person name="de Oliveira A.C."/>
            <person name="Bevan M."/>
            <person name="Bancroft I."/>
            <person name="Minx P."/>
            <person name="Cordum H."/>
            <person name="Wilson R."/>
            <person name="Cheng Z."/>
            <person name="Jin W."/>
            <person name="Jiang J."/>
            <person name="Leong S.A."/>
            <person name="Iwama H."/>
            <person name="Gojobori T."/>
            <person name="Itoh T."/>
            <person name="Niimura Y."/>
            <person name="Fujii Y."/>
            <person name="Habara T."/>
            <person name="Sakai H."/>
            <person name="Sato Y."/>
            <person name="Wilson G."/>
            <person name="Kumar K."/>
            <person name="McCouch S."/>
            <person name="Juretic N."/>
            <person name="Hoen D."/>
            <person name="Wright S."/>
            <person name="Bruskiewich R."/>
            <person name="Bureau T."/>
            <person name="Miyao A."/>
            <person name="Hirochika H."/>
            <person name="Nishikawa T."/>
            <person name="Kadowaki K."/>
            <person name="Sugiura M."/>
            <person name="Burr B."/>
            <person name="Sasaki T."/>
        </authorList>
    </citation>
    <scope>NUCLEOTIDE SEQUENCE [LARGE SCALE GENOMIC DNA]</scope>
    <source>
        <strain evidence="10">cv. Nipponbare</strain>
    </source>
</reference>
<dbReference type="AlphaFoldDB" id="Q7XU71"/>
<keyword evidence="7" id="KW-0732">Signal</keyword>
<keyword evidence="5" id="KW-0325">Glycoprotein</keyword>
<dbReference type="EMBL" id="AL662998">
    <property type="protein sequence ID" value="CAD41523.2"/>
    <property type="molecule type" value="Genomic_DNA"/>
</dbReference>
<dbReference type="InterPro" id="IPR051708">
    <property type="entry name" value="Plant_Aspart_Prot_A1"/>
</dbReference>
<accession>Q7XU71</accession>
<evidence type="ECO:0000256" key="1">
    <source>
        <dbReference type="ARBA" id="ARBA00007447"/>
    </source>
</evidence>
<dbReference type="PANTHER" id="PTHR47967:SF26">
    <property type="entry name" value="PEPTIDASE A1 DOMAIN-CONTAINING PROTEIN"/>
    <property type="match status" value="1"/>
</dbReference>
<keyword evidence="2" id="KW-0645">Protease</keyword>
<dbReference type="GO" id="GO:0004190">
    <property type="term" value="F:aspartic-type endopeptidase activity"/>
    <property type="evidence" value="ECO:0007669"/>
    <property type="project" value="UniProtKB-KW"/>
</dbReference>
<feature type="chain" id="PRO_5004295657" evidence="7">
    <location>
        <begin position="24"/>
        <end position="519"/>
    </location>
</feature>
<dbReference type="Pfam" id="PF14543">
    <property type="entry name" value="TAXi_N"/>
    <property type="match status" value="1"/>
</dbReference>
<feature type="signal peptide" evidence="7">
    <location>
        <begin position="1"/>
        <end position="23"/>
    </location>
</feature>
<dbReference type="PROSITE" id="PS51767">
    <property type="entry name" value="PEPTIDASE_A1"/>
    <property type="match status" value="1"/>
</dbReference>
<evidence type="ECO:0000256" key="5">
    <source>
        <dbReference type="ARBA" id="ARBA00023180"/>
    </source>
</evidence>
<feature type="compositionally biased region" description="Basic residues" evidence="6">
    <location>
        <begin position="56"/>
        <end position="77"/>
    </location>
</feature>
<evidence type="ECO:0000313" key="10">
    <source>
        <dbReference type="Proteomes" id="UP000000763"/>
    </source>
</evidence>